<dbReference type="EMBL" id="NMQU01000047">
    <property type="protein sequence ID" value="OXM49745.1"/>
    <property type="molecule type" value="Genomic_DNA"/>
</dbReference>
<gene>
    <name evidence="2" type="ORF">CFP75_18430</name>
</gene>
<dbReference type="AlphaFoldDB" id="A0A229RT99"/>
<organism evidence="2 3">
    <name type="scientific">Amycolatopsis alba DSM 44262</name>
    <dbReference type="NCBI Taxonomy" id="1125972"/>
    <lineage>
        <taxon>Bacteria</taxon>
        <taxon>Bacillati</taxon>
        <taxon>Actinomycetota</taxon>
        <taxon>Actinomycetes</taxon>
        <taxon>Pseudonocardiales</taxon>
        <taxon>Pseudonocardiaceae</taxon>
        <taxon>Amycolatopsis</taxon>
    </lineage>
</organism>
<accession>A0A229RT99</accession>
<proteinExistence type="predicted"/>
<sequence>MGILAFLAFLVIAGWCCIKYDKYEEARTADAGAKTKVIEKKPPAPRLVPPQNQQVPAARPSTVPDPPIRSEPAAHRPAKPSAQGDGNPVSPVNDDYHRTSDGWNVVNGGGSHHHGSGSHSSGRSSHGNSHHHGSSSHHDNNSSSHDSSSYNSGSYDGY</sequence>
<feature type="region of interest" description="Disordered" evidence="1">
    <location>
        <begin position="30"/>
        <end position="158"/>
    </location>
</feature>
<evidence type="ECO:0000313" key="3">
    <source>
        <dbReference type="Proteomes" id="UP000215563"/>
    </source>
</evidence>
<protein>
    <submittedName>
        <fullName evidence="2">Uncharacterized protein</fullName>
    </submittedName>
</protein>
<dbReference type="Proteomes" id="UP000215563">
    <property type="component" value="Unassembled WGS sequence"/>
</dbReference>
<keyword evidence="3" id="KW-1185">Reference proteome</keyword>
<comment type="caution">
    <text evidence="2">The sequence shown here is derived from an EMBL/GenBank/DDBJ whole genome shotgun (WGS) entry which is preliminary data.</text>
</comment>
<evidence type="ECO:0000313" key="2">
    <source>
        <dbReference type="EMBL" id="OXM49745.1"/>
    </source>
</evidence>
<reference evidence="2 3" key="1">
    <citation type="submission" date="2017-07" db="EMBL/GenBank/DDBJ databases">
        <title>Amycolatopsis alba DSM 44262 Genome sequencing and assembly.</title>
        <authorList>
            <person name="Kaur N."/>
            <person name="Mayilraj S."/>
        </authorList>
    </citation>
    <scope>NUCLEOTIDE SEQUENCE [LARGE SCALE GENOMIC DNA]</scope>
    <source>
        <strain evidence="2 3">DSM 44262</strain>
    </source>
</reference>
<feature type="compositionally biased region" description="Low complexity" evidence="1">
    <location>
        <begin position="117"/>
        <end position="127"/>
    </location>
</feature>
<feature type="compositionally biased region" description="Low complexity" evidence="1">
    <location>
        <begin position="141"/>
        <end position="158"/>
    </location>
</feature>
<evidence type="ECO:0000256" key="1">
    <source>
        <dbReference type="SAM" id="MobiDB-lite"/>
    </source>
</evidence>
<name>A0A229RT99_AMYAL</name>